<dbReference type="Pfam" id="PF01232">
    <property type="entry name" value="Mannitol_dh"/>
    <property type="match status" value="1"/>
</dbReference>
<organism evidence="3 4">
    <name type="scientific">Colwellia psychrerythraea</name>
    <name type="common">Vibrio psychroerythus</name>
    <dbReference type="NCBI Taxonomy" id="28229"/>
    <lineage>
        <taxon>Bacteria</taxon>
        <taxon>Pseudomonadati</taxon>
        <taxon>Pseudomonadota</taxon>
        <taxon>Gammaproteobacteria</taxon>
        <taxon>Alteromonadales</taxon>
        <taxon>Colwelliaceae</taxon>
        <taxon>Colwellia</taxon>
    </lineage>
</organism>
<dbReference type="EMBL" id="MAAF01000094">
    <property type="protein sequence ID" value="OUR76913.1"/>
    <property type="molecule type" value="Genomic_DNA"/>
</dbReference>
<dbReference type="PANTHER" id="PTHR43362">
    <property type="entry name" value="MANNITOL DEHYDROGENASE DSF1-RELATED"/>
    <property type="match status" value="1"/>
</dbReference>
<dbReference type="Gene3D" id="3.40.50.720">
    <property type="entry name" value="NAD(P)-binding Rossmann-like Domain"/>
    <property type="match status" value="1"/>
</dbReference>
<dbReference type="PRINTS" id="PR00084">
    <property type="entry name" value="MTLDHDRGNASE"/>
</dbReference>
<feature type="non-terminal residue" evidence="3">
    <location>
        <position position="239"/>
    </location>
</feature>
<evidence type="ECO:0000259" key="2">
    <source>
        <dbReference type="Pfam" id="PF01232"/>
    </source>
</evidence>
<gene>
    <name evidence="3" type="ORF">A9Q75_15805</name>
</gene>
<accession>A0A1Y5E299</accession>
<protein>
    <submittedName>
        <fullName evidence="3">Mannitol dehydrogenase</fullName>
    </submittedName>
</protein>
<evidence type="ECO:0000313" key="3">
    <source>
        <dbReference type="EMBL" id="OUR76913.1"/>
    </source>
</evidence>
<proteinExistence type="predicted"/>
<dbReference type="Proteomes" id="UP000243053">
    <property type="component" value="Unassembled WGS sequence"/>
</dbReference>
<keyword evidence="1" id="KW-0560">Oxidoreductase</keyword>
<dbReference type="GO" id="GO:0016616">
    <property type="term" value="F:oxidoreductase activity, acting on the CH-OH group of donors, NAD or NADP as acceptor"/>
    <property type="evidence" value="ECO:0007669"/>
    <property type="project" value="TreeGrafter"/>
</dbReference>
<comment type="caution">
    <text evidence="3">The sequence shown here is derived from an EMBL/GenBank/DDBJ whole genome shotgun (WGS) entry which is preliminary data.</text>
</comment>
<dbReference type="SUPFAM" id="SSF51735">
    <property type="entry name" value="NAD(P)-binding Rossmann-fold domains"/>
    <property type="match status" value="1"/>
</dbReference>
<dbReference type="InterPro" id="IPR036291">
    <property type="entry name" value="NAD(P)-bd_dom_sf"/>
</dbReference>
<name>A0A1Y5E299_COLPS</name>
<sequence>MILSNKTVNKVAENSAANKSAIVTPQYDRENTEIGIVHLGPGAFHRAHQAVYTENAMNLVGGDWGICGVSLRSATARDVLAKQDNLYTLAILDKEINYQIIGSIKEVLVASEQSQQVMARLASPNTKLVTLTITEKGYCLGSDGRLDLEHSDIAHDLSNRSQPISAIGYIVQALGQRKINSVAAFNVLSCDNVSGNGDKLRRAVIDYAAQLDAGLATWIEVNVAFPNAMVDSITPKTED</sequence>
<reference evidence="4" key="1">
    <citation type="journal article" date="2017" name="Proc. Natl. Acad. Sci. U.S.A.">
        <title>Simulation of Deepwater Horizon oil plume reveals substrate specialization within a complex community of hydrocarbon degraders.</title>
        <authorList>
            <person name="Hu P."/>
            <person name="Dubinsky E.A."/>
            <person name="Probst A.J."/>
            <person name="Wang J."/>
            <person name="Sieber C.M.K."/>
            <person name="Tom L.M."/>
            <person name="Gardinali P."/>
            <person name="Banfield J.F."/>
            <person name="Atlas R.M."/>
            <person name="Andersen G.L."/>
        </authorList>
    </citation>
    <scope>NUCLEOTIDE SEQUENCE [LARGE SCALE GENOMIC DNA]</scope>
</reference>
<dbReference type="InterPro" id="IPR013131">
    <property type="entry name" value="Mannitol_DH_N"/>
</dbReference>
<dbReference type="AlphaFoldDB" id="A0A1Y5E299"/>
<dbReference type="InterPro" id="IPR000669">
    <property type="entry name" value="Mannitol_DH"/>
</dbReference>
<dbReference type="PANTHER" id="PTHR43362:SF1">
    <property type="entry name" value="MANNITOL DEHYDROGENASE 2-RELATED"/>
    <property type="match status" value="1"/>
</dbReference>
<evidence type="ECO:0000256" key="1">
    <source>
        <dbReference type="ARBA" id="ARBA00023002"/>
    </source>
</evidence>
<dbReference type="InterPro" id="IPR050988">
    <property type="entry name" value="Mannitol_DH/Oxidoreductase"/>
</dbReference>
<evidence type="ECO:0000313" key="4">
    <source>
        <dbReference type="Proteomes" id="UP000243053"/>
    </source>
</evidence>
<feature type="domain" description="Mannitol dehydrogenase N-terminal" evidence="2">
    <location>
        <begin position="35"/>
        <end position="237"/>
    </location>
</feature>